<feature type="non-terminal residue" evidence="2">
    <location>
        <position position="241"/>
    </location>
</feature>
<dbReference type="SUPFAM" id="SSF159245">
    <property type="entry name" value="AttH-like"/>
    <property type="match status" value="1"/>
</dbReference>
<proteinExistence type="predicted"/>
<dbReference type="PANTHER" id="PTHR38591:SF1">
    <property type="entry name" value="BLL1000 PROTEIN"/>
    <property type="match status" value="1"/>
</dbReference>
<dbReference type="EMBL" id="BARS01049383">
    <property type="protein sequence ID" value="GAG32348.1"/>
    <property type="molecule type" value="Genomic_DNA"/>
</dbReference>
<dbReference type="InterPro" id="IPR010791">
    <property type="entry name" value="AttH_dom"/>
</dbReference>
<comment type="caution">
    <text evidence="2">The sequence shown here is derived from an EMBL/GenBank/DDBJ whole genome shotgun (WGS) entry which is preliminary data.</text>
</comment>
<dbReference type="Pfam" id="PF07143">
    <property type="entry name" value="CrtC"/>
    <property type="match status" value="1"/>
</dbReference>
<dbReference type="Pfam" id="PF17186">
    <property type="entry name" value="Lipocalin_9"/>
    <property type="match status" value="1"/>
</dbReference>
<evidence type="ECO:0000313" key="2">
    <source>
        <dbReference type="EMBL" id="GAG32348.1"/>
    </source>
</evidence>
<reference evidence="2" key="1">
    <citation type="journal article" date="2014" name="Front. Microbiol.">
        <title>High frequency of phylogenetically diverse reductive dehalogenase-homologous genes in deep subseafloor sedimentary metagenomes.</title>
        <authorList>
            <person name="Kawai M."/>
            <person name="Futagami T."/>
            <person name="Toyoda A."/>
            <person name="Takaki Y."/>
            <person name="Nishi S."/>
            <person name="Hori S."/>
            <person name="Arai W."/>
            <person name="Tsubouchi T."/>
            <person name="Morono Y."/>
            <person name="Uchiyama I."/>
            <person name="Ito T."/>
            <person name="Fujiyama A."/>
            <person name="Inagaki F."/>
            <person name="Takami H."/>
        </authorList>
    </citation>
    <scope>NUCLEOTIDE SEQUENCE</scope>
    <source>
        <strain evidence="2">Expedition CK06-06</strain>
    </source>
</reference>
<sequence length="241" mass="28266">IPAKYVYFVHSIFSDIKKKKFYIDIHPFAIISKDSFTRDMLYVNWTFPSLEGYMNHSINEIDKLKYRIKSDYFNLVLNSKKKPFLEGKRGFLNFGSKSTYYYSITNMDTGGYVVVGKKRINVKGKSWMDHQWANVSYTPNNQWSWFGIQLDNDVEMVVFKLVVNNKKFYFGSVMDENGESYKTTKVKINSLKDKFQSKKTGAVYPVSWRIRIPSKKIDLIVKPLIKNQEVIFGAINYLENP</sequence>
<accession>X0X6Q6</accession>
<organism evidence="2">
    <name type="scientific">marine sediment metagenome</name>
    <dbReference type="NCBI Taxonomy" id="412755"/>
    <lineage>
        <taxon>unclassified sequences</taxon>
        <taxon>metagenomes</taxon>
        <taxon>ecological metagenomes</taxon>
    </lineage>
</organism>
<feature type="non-terminal residue" evidence="2">
    <location>
        <position position="1"/>
    </location>
</feature>
<dbReference type="PANTHER" id="PTHR38591">
    <property type="entry name" value="HYDROLASE"/>
    <property type="match status" value="1"/>
</dbReference>
<feature type="domain" description="AttH" evidence="1">
    <location>
        <begin position="5"/>
        <end position="133"/>
    </location>
</feature>
<dbReference type="InterPro" id="IPR023374">
    <property type="entry name" value="AttH-like_dom_sf"/>
</dbReference>
<evidence type="ECO:0000259" key="1">
    <source>
        <dbReference type="Pfam" id="PF07143"/>
    </source>
</evidence>
<protein>
    <recommendedName>
        <fullName evidence="1">AttH domain-containing protein</fullName>
    </recommendedName>
</protein>
<gene>
    <name evidence="2" type="ORF">S01H1_73873</name>
</gene>
<dbReference type="Gene3D" id="2.40.370.10">
    <property type="entry name" value="AttH-like domain"/>
    <property type="match status" value="2"/>
</dbReference>
<name>X0X6Q6_9ZZZZ</name>
<dbReference type="AlphaFoldDB" id="X0X6Q6"/>